<feature type="domain" description="UspA" evidence="2">
    <location>
        <begin position="1"/>
        <end position="146"/>
    </location>
</feature>
<evidence type="ECO:0000256" key="1">
    <source>
        <dbReference type="ARBA" id="ARBA00008791"/>
    </source>
</evidence>
<name>A0A4R3MA91_9BURK</name>
<reference evidence="3 4" key="1">
    <citation type="submission" date="2019-03" db="EMBL/GenBank/DDBJ databases">
        <title>Genomic Encyclopedia of Type Strains, Phase IV (KMG-IV): sequencing the most valuable type-strain genomes for metagenomic binning, comparative biology and taxonomic classification.</title>
        <authorList>
            <person name="Goeker M."/>
        </authorList>
    </citation>
    <scope>NUCLEOTIDE SEQUENCE [LARGE SCALE GENOMIC DNA]</scope>
    <source>
        <strain evidence="3 4">DSM 24591</strain>
    </source>
</reference>
<proteinExistence type="inferred from homology"/>
<sequence length="157" mass="17048">MYKKILVAIDGSDVANGAFETALQLAKAEKAELLPLYVVEYPNIYDPGIGYDLTPIYEALRAEGDRVAAEADACLKKEGIDGKARVADKFPSIRPTASQIQDVADEFQADLVILGTHGRSGFKRLMLGSVAEAFIRQSTRPVLLIPQKATVEPLAKE</sequence>
<keyword evidence="4" id="KW-1185">Reference proteome</keyword>
<evidence type="ECO:0000313" key="3">
    <source>
        <dbReference type="EMBL" id="TCT10136.1"/>
    </source>
</evidence>
<comment type="similarity">
    <text evidence="1">Belongs to the universal stress protein A family.</text>
</comment>
<dbReference type="CDD" id="cd00293">
    <property type="entry name" value="USP-like"/>
    <property type="match status" value="1"/>
</dbReference>
<gene>
    <name evidence="3" type="ORF">EDC26_10292</name>
</gene>
<organism evidence="3 4">
    <name type="scientific">Paralcaligenes ureilyticus</name>
    <dbReference type="NCBI Taxonomy" id="627131"/>
    <lineage>
        <taxon>Bacteria</taxon>
        <taxon>Pseudomonadati</taxon>
        <taxon>Pseudomonadota</taxon>
        <taxon>Betaproteobacteria</taxon>
        <taxon>Burkholderiales</taxon>
        <taxon>Alcaligenaceae</taxon>
        <taxon>Paralcaligenes</taxon>
    </lineage>
</organism>
<dbReference type="Gene3D" id="3.40.50.620">
    <property type="entry name" value="HUPs"/>
    <property type="match status" value="1"/>
</dbReference>
<evidence type="ECO:0000259" key="2">
    <source>
        <dbReference type="Pfam" id="PF00582"/>
    </source>
</evidence>
<evidence type="ECO:0000313" key="4">
    <source>
        <dbReference type="Proteomes" id="UP000295525"/>
    </source>
</evidence>
<dbReference type="PRINTS" id="PR01438">
    <property type="entry name" value="UNVRSLSTRESS"/>
</dbReference>
<dbReference type="PANTHER" id="PTHR46268:SF15">
    <property type="entry name" value="UNIVERSAL STRESS PROTEIN HP_0031"/>
    <property type="match status" value="1"/>
</dbReference>
<dbReference type="InterPro" id="IPR006015">
    <property type="entry name" value="Universal_stress_UspA"/>
</dbReference>
<comment type="caution">
    <text evidence="3">The sequence shown here is derived from an EMBL/GenBank/DDBJ whole genome shotgun (WGS) entry which is preliminary data.</text>
</comment>
<dbReference type="RefSeq" id="WP_132579754.1">
    <property type="nucleotide sequence ID" value="NZ_SMAJ01000002.1"/>
</dbReference>
<dbReference type="EMBL" id="SMAJ01000002">
    <property type="protein sequence ID" value="TCT10136.1"/>
    <property type="molecule type" value="Genomic_DNA"/>
</dbReference>
<accession>A0A4R3MA91</accession>
<dbReference type="OrthoDB" id="5295044at2"/>
<dbReference type="Pfam" id="PF00582">
    <property type="entry name" value="Usp"/>
    <property type="match status" value="1"/>
</dbReference>
<dbReference type="AlphaFoldDB" id="A0A4R3MA91"/>
<dbReference type="InterPro" id="IPR006016">
    <property type="entry name" value="UspA"/>
</dbReference>
<dbReference type="SUPFAM" id="SSF52402">
    <property type="entry name" value="Adenine nucleotide alpha hydrolases-like"/>
    <property type="match status" value="1"/>
</dbReference>
<dbReference type="Proteomes" id="UP000295525">
    <property type="component" value="Unassembled WGS sequence"/>
</dbReference>
<dbReference type="PANTHER" id="PTHR46268">
    <property type="entry name" value="STRESS RESPONSE PROTEIN NHAX"/>
    <property type="match status" value="1"/>
</dbReference>
<dbReference type="InterPro" id="IPR014729">
    <property type="entry name" value="Rossmann-like_a/b/a_fold"/>
</dbReference>
<protein>
    <submittedName>
        <fullName evidence="3">Nucleotide-binding universal stress UspA family protein</fullName>
    </submittedName>
</protein>